<evidence type="ECO:0000313" key="3">
    <source>
        <dbReference type="Proteomes" id="UP001589755"/>
    </source>
</evidence>
<feature type="domain" description="Glycosyltransferase 2-like" evidence="1">
    <location>
        <begin position="32"/>
        <end position="172"/>
    </location>
</feature>
<evidence type="ECO:0000259" key="1">
    <source>
        <dbReference type="Pfam" id="PF00535"/>
    </source>
</evidence>
<dbReference type="PANTHER" id="PTHR22916:SF3">
    <property type="entry name" value="UDP-GLCNAC:BETAGAL BETA-1,3-N-ACETYLGLUCOSAMINYLTRANSFERASE-LIKE PROTEIN 1"/>
    <property type="match status" value="1"/>
</dbReference>
<name>A0ABV6D2A3_9HYPH</name>
<keyword evidence="3" id="KW-1185">Reference proteome</keyword>
<comment type="caution">
    <text evidence="2">The sequence shown here is derived from an EMBL/GenBank/DDBJ whole genome shotgun (WGS) entry which is preliminary data.</text>
</comment>
<dbReference type="InterPro" id="IPR029044">
    <property type="entry name" value="Nucleotide-diphossugar_trans"/>
</dbReference>
<dbReference type="InterPro" id="IPR001173">
    <property type="entry name" value="Glyco_trans_2-like"/>
</dbReference>
<dbReference type="RefSeq" id="WP_261519031.1">
    <property type="nucleotide sequence ID" value="NZ_JAODNW010000002.1"/>
</dbReference>
<organism evidence="2 3">
    <name type="scientific">Chelativorans intermedius</name>
    <dbReference type="NCBI Taxonomy" id="515947"/>
    <lineage>
        <taxon>Bacteria</taxon>
        <taxon>Pseudomonadati</taxon>
        <taxon>Pseudomonadota</taxon>
        <taxon>Alphaproteobacteria</taxon>
        <taxon>Hyphomicrobiales</taxon>
        <taxon>Phyllobacteriaceae</taxon>
        <taxon>Chelativorans</taxon>
    </lineage>
</organism>
<evidence type="ECO:0000313" key="2">
    <source>
        <dbReference type="EMBL" id="MFC0206785.1"/>
    </source>
</evidence>
<reference evidence="2 3" key="1">
    <citation type="submission" date="2024-09" db="EMBL/GenBank/DDBJ databases">
        <authorList>
            <person name="Sun Q."/>
            <person name="Mori K."/>
        </authorList>
    </citation>
    <scope>NUCLEOTIDE SEQUENCE [LARGE SCALE GENOMIC DNA]</scope>
    <source>
        <strain evidence="2 3">CCM 8543</strain>
    </source>
</reference>
<gene>
    <name evidence="2" type="ORF">ACFFJ2_00045</name>
</gene>
<dbReference type="Proteomes" id="UP001589755">
    <property type="component" value="Unassembled WGS sequence"/>
</dbReference>
<protein>
    <submittedName>
        <fullName evidence="2">Glycosyltransferase family 2 protein</fullName>
    </submittedName>
</protein>
<proteinExistence type="predicted"/>
<accession>A0ABV6D2A3</accession>
<dbReference type="PANTHER" id="PTHR22916">
    <property type="entry name" value="GLYCOSYLTRANSFERASE"/>
    <property type="match status" value="1"/>
</dbReference>
<dbReference type="CDD" id="cd04196">
    <property type="entry name" value="GT_2_like_d"/>
    <property type="match status" value="1"/>
</dbReference>
<dbReference type="Gene3D" id="3.90.550.10">
    <property type="entry name" value="Spore Coat Polysaccharide Biosynthesis Protein SpsA, Chain A"/>
    <property type="match status" value="1"/>
</dbReference>
<dbReference type="SUPFAM" id="SSF53448">
    <property type="entry name" value="Nucleotide-diphospho-sugar transferases"/>
    <property type="match status" value="1"/>
</dbReference>
<sequence>MAKRQDRARQGECEAFGSRAPRRAFADKRIAVLLATYNGARFLERQIGTLARQTAGTIDIWASDDGSTDGSRAVLEKTAGLWQRGEFHILDGPGCGYAENFRSLMTNPQIEADYVAFCDQDDEWDEDKLEEALSWLCRQEAPALYCSRTRIITSRGETTGLSPLFPRPPDFRNAIVQSIAGANTMVMNRAAWQVVREASRRTSFVSHDWWCYIMVSGVGGVVHYSPQPKIGYRQHDGNQIGENSSWRARMSRISHLMRGRFMDWNTRNLAALEACGDMLSPSARKTAALFAEARTGRLVGRLGALRRSGVYRQTVLGQIGLLAACILRKL</sequence>
<dbReference type="Pfam" id="PF00535">
    <property type="entry name" value="Glycos_transf_2"/>
    <property type="match status" value="1"/>
</dbReference>
<dbReference type="EMBL" id="JBHLXD010000001">
    <property type="protein sequence ID" value="MFC0206785.1"/>
    <property type="molecule type" value="Genomic_DNA"/>
</dbReference>